<sequence length="83" mass="8635">MKYDSLTPLTDVGLAAPAVRALHGAGYHTLGDVANASDAKLASLHGFGPNGLKRLRLALADVGLRDQGDAKPTEPNPSSTERK</sequence>
<organism evidence="2 3">
    <name type="scientific">Ktedonospora formicarum</name>
    <dbReference type="NCBI Taxonomy" id="2778364"/>
    <lineage>
        <taxon>Bacteria</taxon>
        <taxon>Bacillati</taxon>
        <taxon>Chloroflexota</taxon>
        <taxon>Ktedonobacteria</taxon>
        <taxon>Ktedonobacterales</taxon>
        <taxon>Ktedonobacteraceae</taxon>
        <taxon>Ktedonospora</taxon>
    </lineage>
</organism>
<dbReference type="Proteomes" id="UP000612362">
    <property type="component" value="Unassembled WGS sequence"/>
</dbReference>
<dbReference type="AlphaFoldDB" id="A0A8J3I7F3"/>
<reference evidence="2" key="1">
    <citation type="submission" date="2020-10" db="EMBL/GenBank/DDBJ databases">
        <title>Taxonomic study of unclassified bacteria belonging to the class Ktedonobacteria.</title>
        <authorList>
            <person name="Yabe S."/>
            <person name="Wang C.M."/>
            <person name="Zheng Y."/>
            <person name="Sakai Y."/>
            <person name="Cavaletti L."/>
            <person name="Monciardini P."/>
            <person name="Donadio S."/>
        </authorList>
    </citation>
    <scope>NUCLEOTIDE SEQUENCE</scope>
    <source>
        <strain evidence="2">SOSP1-1</strain>
    </source>
</reference>
<dbReference type="SUPFAM" id="SSF47789">
    <property type="entry name" value="C-terminal domain of RNA polymerase alpha subunit"/>
    <property type="match status" value="1"/>
</dbReference>
<dbReference type="EMBL" id="BNJF01000003">
    <property type="protein sequence ID" value="GHO48240.1"/>
    <property type="molecule type" value="Genomic_DNA"/>
</dbReference>
<feature type="region of interest" description="Disordered" evidence="1">
    <location>
        <begin position="64"/>
        <end position="83"/>
    </location>
</feature>
<evidence type="ECO:0000313" key="3">
    <source>
        <dbReference type="Proteomes" id="UP000612362"/>
    </source>
</evidence>
<accession>A0A8J3I7F3</accession>
<protein>
    <recommendedName>
        <fullName evidence="4">DNA-binding protein</fullName>
    </recommendedName>
</protein>
<name>A0A8J3I7F3_9CHLR</name>
<evidence type="ECO:0000313" key="2">
    <source>
        <dbReference type="EMBL" id="GHO48240.1"/>
    </source>
</evidence>
<dbReference type="Gene3D" id="1.10.150.20">
    <property type="entry name" value="5' to 3' exonuclease, C-terminal subdomain"/>
    <property type="match status" value="1"/>
</dbReference>
<evidence type="ECO:0000256" key="1">
    <source>
        <dbReference type="SAM" id="MobiDB-lite"/>
    </source>
</evidence>
<gene>
    <name evidence="2" type="ORF">KSX_64030</name>
</gene>
<proteinExistence type="predicted"/>
<evidence type="ECO:0008006" key="4">
    <source>
        <dbReference type="Google" id="ProtNLM"/>
    </source>
</evidence>
<dbReference type="Pfam" id="PF14520">
    <property type="entry name" value="HHH_5"/>
    <property type="match status" value="1"/>
</dbReference>
<keyword evidence="3" id="KW-1185">Reference proteome</keyword>
<dbReference type="RefSeq" id="WP_220197438.1">
    <property type="nucleotide sequence ID" value="NZ_BNJF01000003.1"/>
</dbReference>
<comment type="caution">
    <text evidence="2">The sequence shown here is derived from an EMBL/GenBank/DDBJ whole genome shotgun (WGS) entry which is preliminary data.</text>
</comment>